<gene>
    <name evidence="2" type="ORF">DH17_13460</name>
</gene>
<sequence>MSHTKLINKGGFRERANRSRGYQQSENKQTALPSNKYQPQSKSQEENKSEMEDIDSSTSVCQNKQ</sequence>
<dbReference type="AlphaFoldDB" id="A0A0B2UEE9"/>
<evidence type="ECO:0000313" key="2">
    <source>
        <dbReference type="EMBL" id="KHN67649.1"/>
    </source>
</evidence>
<accession>A0A0B2UEE9</accession>
<dbReference type="EMBL" id="JHQK01000004">
    <property type="protein sequence ID" value="KHN67649.1"/>
    <property type="molecule type" value="Genomic_DNA"/>
</dbReference>
<organism evidence="2 3">
    <name type="scientific">Acinetobacter oleivorans</name>
    <dbReference type="NCBI Taxonomy" id="1148157"/>
    <lineage>
        <taxon>Bacteria</taxon>
        <taxon>Pseudomonadati</taxon>
        <taxon>Pseudomonadota</taxon>
        <taxon>Gammaproteobacteria</taxon>
        <taxon>Moraxellales</taxon>
        <taxon>Moraxellaceae</taxon>
        <taxon>Acinetobacter</taxon>
    </lineage>
</organism>
<comment type="caution">
    <text evidence="2">The sequence shown here is derived from an EMBL/GenBank/DDBJ whole genome shotgun (WGS) entry which is preliminary data.</text>
</comment>
<feature type="compositionally biased region" description="Polar residues" evidence="1">
    <location>
        <begin position="56"/>
        <end position="65"/>
    </location>
</feature>
<evidence type="ECO:0000256" key="1">
    <source>
        <dbReference type="SAM" id="MobiDB-lite"/>
    </source>
</evidence>
<name>A0A0B2UEE9_9GAMM</name>
<evidence type="ECO:0000313" key="3">
    <source>
        <dbReference type="Proteomes" id="UP000031012"/>
    </source>
</evidence>
<proteinExistence type="predicted"/>
<dbReference type="Proteomes" id="UP000031012">
    <property type="component" value="Unassembled WGS sequence"/>
</dbReference>
<feature type="region of interest" description="Disordered" evidence="1">
    <location>
        <begin position="1"/>
        <end position="65"/>
    </location>
</feature>
<reference evidence="2 3" key="1">
    <citation type="submission" date="2014-03" db="EMBL/GenBank/DDBJ databases">
        <title>Genome sequence of the diesel-degrader and plant-growth promoter Acinetobacter oleivorans PF-1 isolated from the roots of poplar tree.</title>
        <authorList>
            <person name="Gkorezis P."/>
            <person name="van Hamme J."/>
            <person name="Rineau F."/>
            <person name="Vangronsveld J."/>
            <person name="Francetti A."/>
        </authorList>
    </citation>
    <scope>NUCLEOTIDE SEQUENCE [LARGE SCALE GENOMIC DNA]</scope>
    <source>
        <strain evidence="2 3">PF1</strain>
    </source>
</reference>
<feature type="compositionally biased region" description="Polar residues" evidence="1">
    <location>
        <begin position="20"/>
        <end position="42"/>
    </location>
</feature>
<protein>
    <submittedName>
        <fullName evidence="2">Uncharacterized protein</fullName>
    </submittedName>
</protein>